<dbReference type="PANTHER" id="PTHR43643">
    <property type="entry name" value="HISTIDINOL-PHOSPHATE AMINOTRANSFERASE 2"/>
    <property type="match status" value="1"/>
</dbReference>
<reference evidence="6" key="1">
    <citation type="journal article" date="2014" name="Int. J. Syst. Evol. Microbiol.">
        <title>Complete genome sequence of Corynebacterium casei LMG S-19264T (=DSM 44701T), isolated from a smear-ripened cheese.</title>
        <authorList>
            <consortium name="US DOE Joint Genome Institute (JGI-PGF)"/>
            <person name="Walter F."/>
            <person name="Albersmeier A."/>
            <person name="Kalinowski J."/>
            <person name="Ruckert C."/>
        </authorList>
    </citation>
    <scope>NUCLEOTIDE SEQUENCE</scope>
    <source>
        <strain evidence="6">KCTC 12988</strain>
    </source>
</reference>
<dbReference type="Gene3D" id="3.40.640.10">
    <property type="entry name" value="Type I PLP-dependent aspartate aminotransferase-like (Major domain)"/>
    <property type="match status" value="1"/>
</dbReference>
<dbReference type="InterPro" id="IPR050106">
    <property type="entry name" value="HistidinolP_aminotransfase"/>
</dbReference>
<keyword evidence="7" id="KW-1185">Reference proteome</keyword>
<dbReference type="InterPro" id="IPR004839">
    <property type="entry name" value="Aminotransferase_I/II_large"/>
</dbReference>
<keyword evidence="2 6" id="KW-0032">Aminotransferase</keyword>
<dbReference type="Pfam" id="PF00155">
    <property type="entry name" value="Aminotran_1_2"/>
    <property type="match status" value="1"/>
</dbReference>
<protein>
    <submittedName>
        <fullName evidence="6">Histidinol-phosphate aminotransferase</fullName>
    </submittedName>
</protein>
<sequence length="387" mass="42368">MDKVTHTERTPPSSDTRRNWLKKTGAILGASICSTRATAEVTTPALVKPSSQQPVRMMYNENPLPASPKVKAAMTAALEEANTYSYFELLADFKKILAEKEGVSPEEIVVGAGSTEILRVTALQLIRNSSSGPGRVIANSPGYESMNTYAENLGAEIVRVPVLDDLSPDLAGLAKEVKKGATFLNLCNPNNPTAVIVPEKTLTPFCREMAQETFVFVDEAYHEFVTDPNYRTMLPLVKEGHQVMVTRTFSKLFALAGLRIGYGIANPKLVAQLEASLTGTVNIVALRAAMAGLADQEFQAASLKNNVQAKEIFLRKLADLGLKAAPSEGNFVFFHTGMPIQEFQQKMLQKGFRVGRPFPPYLDWCRLSMSTPDQMELFCSALEEVVS</sequence>
<evidence type="ECO:0000256" key="1">
    <source>
        <dbReference type="ARBA" id="ARBA00007970"/>
    </source>
</evidence>
<dbReference type="PANTHER" id="PTHR43643:SF3">
    <property type="entry name" value="HISTIDINOL-PHOSPHATE AMINOTRANSFERASE"/>
    <property type="match status" value="1"/>
</dbReference>
<dbReference type="Proteomes" id="UP000644507">
    <property type="component" value="Unassembled WGS sequence"/>
</dbReference>
<evidence type="ECO:0000313" key="6">
    <source>
        <dbReference type="EMBL" id="GHC46879.1"/>
    </source>
</evidence>
<comment type="similarity">
    <text evidence="1">Belongs to the class-II pyridoxal-phosphate-dependent aminotransferase family. Histidinol-phosphate aminotransferase subfamily.</text>
</comment>
<dbReference type="Gene3D" id="3.90.1150.10">
    <property type="entry name" value="Aspartate Aminotransferase, domain 1"/>
    <property type="match status" value="1"/>
</dbReference>
<dbReference type="InterPro" id="IPR015421">
    <property type="entry name" value="PyrdxlP-dep_Trfase_major"/>
</dbReference>
<proteinExistence type="inferred from homology"/>
<gene>
    <name evidence="6" type="primary">hisC</name>
    <name evidence="6" type="ORF">GCM10007100_10720</name>
</gene>
<evidence type="ECO:0000313" key="7">
    <source>
        <dbReference type="Proteomes" id="UP000644507"/>
    </source>
</evidence>
<keyword evidence="4" id="KW-0663">Pyridoxal phosphate</keyword>
<evidence type="ECO:0000256" key="4">
    <source>
        <dbReference type="ARBA" id="ARBA00022898"/>
    </source>
</evidence>
<accession>A0A918TGD1</accession>
<dbReference type="CDD" id="cd00609">
    <property type="entry name" value="AAT_like"/>
    <property type="match status" value="1"/>
</dbReference>
<dbReference type="AlphaFoldDB" id="A0A918TGD1"/>
<dbReference type="GO" id="GO:0008483">
    <property type="term" value="F:transaminase activity"/>
    <property type="evidence" value="ECO:0007669"/>
    <property type="project" value="UniProtKB-KW"/>
</dbReference>
<evidence type="ECO:0000256" key="3">
    <source>
        <dbReference type="ARBA" id="ARBA00022679"/>
    </source>
</evidence>
<name>A0A918TGD1_9BACT</name>
<keyword evidence="3" id="KW-0808">Transferase</keyword>
<evidence type="ECO:0000256" key="2">
    <source>
        <dbReference type="ARBA" id="ARBA00022576"/>
    </source>
</evidence>
<feature type="domain" description="Aminotransferase class I/classII large" evidence="5">
    <location>
        <begin position="60"/>
        <end position="382"/>
    </location>
</feature>
<organism evidence="6 7">
    <name type="scientific">Roseibacillus persicicus</name>
    <dbReference type="NCBI Taxonomy" id="454148"/>
    <lineage>
        <taxon>Bacteria</taxon>
        <taxon>Pseudomonadati</taxon>
        <taxon>Verrucomicrobiota</taxon>
        <taxon>Verrucomicrobiia</taxon>
        <taxon>Verrucomicrobiales</taxon>
        <taxon>Verrucomicrobiaceae</taxon>
        <taxon>Roseibacillus</taxon>
    </lineage>
</organism>
<evidence type="ECO:0000259" key="5">
    <source>
        <dbReference type="Pfam" id="PF00155"/>
    </source>
</evidence>
<dbReference type="RefSeq" id="WP_189568045.1">
    <property type="nucleotide sequence ID" value="NZ_BMXI01000003.1"/>
</dbReference>
<comment type="caution">
    <text evidence="6">The sequence shown here is derived from an EMBL/GenBank/DDBJ whole genome shotgun (WGS) entry which is preliminary data.</text>
</comment>
<reference evidence="6" key="2">
    <citation type="submission" date="2020-09" db="EMBL/GenBank/DDBJ databases">
        <authorList>
            <person name="Sun Q."/>
            <person name="Kim S."/>
        </authorList>
    </citation>
    <scope>NUCLEOTIDE SEQUENCE</scope>
    <source>
        <strain evidence="6">KCTC 12988</strain>
    </source>
</reference>
<dbReference type="EMBL" id="BMXI01000003">
    <property type="protein sequence ID" value="GHC46879.1"/>
    <property type="molecule type" value="Genomic_DNA"/>
</dbReference>
<dbReference type="InterPro" id="IPR015424">
    <property type="entry name" value="PyrdxlP-dep_Trfase"/>
</dbReference>
<dbReference type="InterPro" id="IPR015422">
    <property type="entry name" value="PyrdxlP-dep_Trfase_small"/>
</dbReference>
<dbReference type="SUPFAM" id="SSF53383">
    <property type="entry name" value="PLP-dependent transferases"/>
    <property type="match status" value="1"/>
</dbReference>
<dbReference type="GO" id="GO:0030170">
    <property type="term" value="F:pyridoxal phosphate binding"/>
    <property type="evidence" value="ECO:0007669"/>
    <property type="project" value="InterPro"/>
</dbReference>